<accession>N1V6K8</accession>
<organism evidence="1 2">
    <name type="scientific">Arthrobacter crystallopoietes BAB-32</name>
    <dbReference type="NCBI Taxonomy" id="1246476"/>
    <lineage>
        <taxon>Bacteria</taxon>
        <taxon>Bacillati</taxon>
        <taxon>Actinomycetota</taxon>
        <taxon>Actinomycetes</taxon>
        <taxon>Micrococcales</taxon>
        <taxon>Micrococcaceae</taxon>
        <taxon>Crystallibacter</taxon>
    </lineage>
</organism>
<evidence type="ECO:0000313" key="1">
    <source>
        <dbReference type="EMBL" id="EMY35654.1"/>
    </source>
</evidence>
<gene>
    <name evidence="1" type="ORF">D477_003128</name>
</gene>
<dbReference type="Proteomes" id="UP000010729">
    <property type="component" value="Unassembled WGS sequence"/>
</dbReference>
<sequence>MTKSGGTTCPYTCRRKSSALAKGYPGEAKFVQRSRQIRPVLRPVPDAKPDESADPGLVREAVPFMADSLRFDGRA</sequence>
<protein>
    <submittedName>
        <fullName evidence="1">Uncharacterized protein</fullName>
    </submittedName>
</protein>
<dbReference type="AlphaFoldDB" id="N1V6K8"/>
<evidence type="ECO:0000313" key="2">
    <source>
        <dbReference type="Proteomes" id="UP000010729"/>
    </source>
</evidence>
<reference evidence="1 2" key="1">
    <citation type="journal article" date="2013" name="Genome Announc.">
        <title>Draft Genome Sequence of Arthrobacter crystallopoietes Strain BAB-32, Revealing Genes for Bioremediation.</title>
        <authorList>
            <person name="Joshi M.N."/>
            <person name="Pandit A.S."/>
            <person name="Sharma A."/>
            <person name="Pandya R.V."/>
            <person name="Desai S.M."/>
            <person name="Saxena A.K."/>
            <person name="Bagatharia S.B."/>
        </authorList>
    </citation>
    <scope>NUCLEOTIDE SEQUENCE [LARGE SCALE GENOMIC DNA]</scope>
    <source>
        <strain evidence="1 2">BAB-32</strain>
    </source>
</reference>
<dbReference type="RefSeq" id="WP_005267175.1">
    <property type="nucleotide sequence ID" value="NZ_ANPE02000067.1"/>
</dbReference>
<proteinExistence type="predicted"/>
<keyword evidence="2" id="KW-1185">Reference proteome</keyword>
<comment type="caution">
    <text evidence="1">The sequence shown here is derived from an EMBL/GenBank/DDBJ whole genome shotgun (WGS) entry which is preliminary data.</text>
</comment>
<dbReference type="EMBL" id="ANPE02000067">
    <property type="protein sequence ID" value="EMY35654.1"/>
    <property type="molecule type" value="Genomic_DNA"/>
</dbReference>
<name>N1V6K8_9MICC</name>